<sequence>MNQFKLDQEMEELLSRKKNEEVPNFFSQGIDEALASLPSTVQTERKRGKKRGWMQVAAVSGVLAAGIIASSMASPAMAAVLKKVPVLSYIYSVTYKEVDEETQPPHTISGSQYGFGEKGPFNAGEPEVKSFDGYTKELKEYIGIQIPELKTEEGHLSIRVAKYNEGQFDIHAFNEDGVLNVVTDPDNLPSFEGASVHSVVKESKTLHGVKAEVLSYQFSKTDESNRTNYVVWKRDRLLFILASTLKVDELVKKAEAIDRQLLEIKENQ</sequence>
<dbReference type="EMBL" id="MAYT01000004">
    <property type="protein sequence ID" value="OCA91884.1"/>
    <property type="molecule type" value="Genomic_DNA"/>
</dbReference>
<evidence type="ECO:0000313" key="3">
    <source>
        <dbReference type="Proteomes" id="UP000092578"/>
    </source>
</evidence>
<comment type="caution">
    <text evidence="2">The sequence shown here is derived from an EMBL/GenBank/DDBJ whole genome shotgun (WGS) entry which is preliminary data.</text>
</comment>
<evidence type="ECO:0000256" key="1">
    <source>
        <dbReference type="SAM" id="Phobius"/>
    </source>
</evidence>
<dbReference type="RefSeq" id="WP_065409708.1">
    <property type="nucleotide sequence ID" value="NZ_MAYT01000004.1"/>
</dbReference>
<evidence type="ECO:0000313" key="2">
    <source>
        <dbReference type="EMBL" id="OCA91884.1"/>
    </source>
</evidence>
<proteinExistence type="predicted"/>
<name>A0A1B9B711_9BACI</name>
<keyword evidence="3" id="KW-1185">Reference proteome</keyword>
<keyword evidence="1" id="KW-0472">Membrane</keyword>
<keyword evidence="1" id="KW-0812">Transmembrane</keyword>
<organism evidence="2 3">
    <name type="scientific">Pseudobacillus wudalianchiensis</name>
    <dbReference type="NCBI Taxonomy" id="1743143"/>
    <lineage>
        <taxon>Bacteria</taxon>
        <taxon>Bacillati</taxon>
        <taxon>Bacillota</taxon>
        <taxon>Bacilli</taxon>
        <taxon>Bacillales</taxon>
        <taxon>Bacillaceae</taxon>
        <taxon>Pseudobacillus</taxon>
    </lineage>
</organism>
<protein>
    <recommendedName>
        <fullName evidence="4">DUF4367 domain-containing protein</fullName>
    </recommendedName>
</protein>
<dbReference type="Proteomes" id="UP000092578">
    <property type="component" value="Unassembled WGS sequence"/>
</dbReference>
<keyword evidence="1" id="KW-1133">Transmembrane helix</keyword>
<reference evidence="3" key="1">
    <citation type="submission" date="2016-05" db="EMBL/GenBank/DDBJ databases">
        <authorList>
            <person name="Liu B."/>
            <person name="Wang J."/>
            <person name="Zhu Y."/>
            <person name="Liu G."/>
            <person name="Chen Q."/>
            <person name="Chen Z."/>
            <person name="Lan J."/>
            <person name="Che J."/>
            <person name="Ge C."/>
            <person name="Shi H."/>
            <person name="Pan Z."/>
            <person name="Liu X."/>
        </authorList>
    </citation>
    <scope>NUCLEOTIDE SEQUENCE [LARGE SCALE GENOMIC DNA]</scope>
    <source>
        <strain evidence="3">FJAT-27215</strain>
    </source>
</reference>
<evidence type="ECO:0008006" key="4">
    <source>
        <dbReference type="Google" id="ProtNLM"/>
    </source>
</evidence>
<gene>
    <name evidence="2" type="ORF">A8F95_19360</name>
</gene>
<accession>A0A1B9B711</accession>
<dbReference type="AlphaFoldDB" id="A0A1B9B711"/>
<feature type="transmembrane region" description="Helical" evidence="1">
    <location>
        <begin position="52"/>
        <end position="73"/>
    </location>
</feature>